<feature type="transmembrane region" description="Helical" evidence="5">
    <location>
        <begin position="12"/>
        <end position="34"/>
    </location>
</feature>
<gene>
    <name evidence="6" type="ORF">NADFUDRAFT_35587</name>
</gene>
<evidence type="ECO:0000256" key="5">
    <source>
        <dbReference type="SAM" id="Phobius"/>
    </source>
</evidence>
<evidence type="ECO:0000256" key="2">
    <source>
        <dbReference type="ARBA" id="ARBA00022692"/>
    </source>
</evidence>
<dbReference type="InterPro" id="IPR004776">
    <property type="entry name" value="Mem_transp_PIN-like"/>
</dbReference>
<evidence type="ECO:0000313" key="7">
    <source>
        <dbReference type="Proteomes" id="UP000095009"/>
    </source>
</evidence>
<organism evidence="6 7">
    <name type="scientific">Nadsonia fulvescens var. elongata DSM 6958</name>
    <dbReference type="NCBI Taxonomy" id="857566"/>
    <lineage>
        <taxon>Eukaryota</taxon>
        <taxon>Fungi</taxon>
        <taxon>Dikarya</taxon>
        <taxon>Ascomycota</taxon>
        <taxon>Saccharomycotina</taxon>
        <taxon>Dipodascomycetes</taxon>
        <taxon>Dipodascales</taxon>
        <taxon>Dipodascales incertae sedis</taxon>
        <taxon>Nadsonia</taxon>
    </lineage>
</organism>
<feature type="transmembrane region" description="Helical" evidence="5">
    <location>
        <begin position="417"/>
        <end position="441"/>
    </location>
</feature>
<feature type="transmembrane region" description="Helical" evidence="5">
    <location>
        <begin position="148"/>
        <end position="169"/>
    </location>
</feature>
<name>A0A1E3PKA3_9ASCO</name>
<keyword evidence="7" id="KW-1185">Reference proteome</keyword>
<dbReference type="GO" id="GO:0016020">
    <property type="term" value="C:membrane"/>
    <property type="evidence" value="ECO:0007669"/>
    <property type="project" value="UniProtKB-SubCell"/>
</dbReference>
<keyword evidence="3 5" id="KW-1133">Transmembrane helix</keyword>
<dbReference type="STRING" id="857566.A0A1E3PKA3"/>
<protein>
    <submittedName>
        <fullName evidence="6">Auxin efflux carrier</fullName>
    </submittedName>
</protein>
<dbReference type="PANTHER" id="PTHR31274">
    <property type="entry name" value="PROTEIN ECM3"/>
    <property type="match status" value="1"/>
</dbReference>
<keyword evidence="4 5" id="KW-0472">Membrane</keyword>
<accession>A0A1E3PKA3</accession>
<dbReference type="EMBL" id="KV454410">
    <property type="protein sequence ID" value="ODQ65277.1"/>
    <property type="molecule type" value="Genomic_DNA"/>
</dbReference>
<evidence type="ECO:0000256" key="1">
    <source>
        <dbReference type="ARBA" id="ARBA00004141"/>
    </source>
</evidence>
<dbReference type="GO" id="GO:0055085">
    <property type="term" value="P:transmembrane transport"/>
    <property type="evidence" value="ECO:0007669"/>
    <property type="project" value="InterPro"/>
</dbReference>
<dbReference type="OrthoDB" id="435607at2759"/>
<dbReference type="InterPro" id="IPR040254">
    <property type="entry name" value="Ecm3-like"/>
</dbReference>
<evidence type="ECO:0000256" key="4">
    <source>
        <dbReference type="ARBA" id="ARBA00023136"/>
    </source>
</evidence>
<sequence>MSSSTSLSIGAAIYIAVKPIIKIFLNASLGYMLAKHNLFTVEFCKNMSIIIINYFTPCLVFSRVVSTIDSSDLKTIGVVILMAVLYQFFGLVVGLVLNHTTPVPRAWRGGMLIMGIFNNAADLPVAYVTTLANGSQFSANDGAKGTSYAMVFTLVFVITMFSFGAFQLIERDFEGQLNPQDDEKIIEGDVNTKENADLPIPNDINLVSSTVISNPKAVAPSTGFDVDSVHSFLDSQYSGDLSPVRSFDSEVLPHSKNQGQNTSSGSVLRPCTITATATSAGTIGLRRSLSRRKHAKEKSDIGDSEYDGFYNNEDLLDETIDDVIDTYSRAPALKRNDIQQQDVSSMPLSTRISVRPFYPRLLRILKRVLINCLRPPSSSLIISIIICMVKPLRSLFFLDAANTTFHRAPDGQPVLHFLMDFTMFVGNATVPCGLCMLGATMARLKIGTLPQGFWKSVLVMTVAKLVVLPIIAVALVTQLIKAGWIAADNYMAIFVLVITAGTPGATSQIYITATYTSPDDPEHLALDCCSAMLVAQYVVLFLSLSVLVTYTLKCVVNF</sequence>
<feature type="transmembrane region" description="Helical" evidence="5">
    <location>
        <begin position="109"/>
        <end position="128"/>
    </location>
</feature>
<feature type="transmembrane region" description="Helical" evidence="5">
    <location>
        <begin position="453"/>
        <end position="477"/>
    </location>
</feature>
<evidence type="ECO:0000313" key="6">
    <source>
        <dbReference type="EMBL" id="ODQ65277.1"/>
    </source>
</evidence>
<keyword evidence="2 5" id="KW-0812">Transmembrane</keyword>
<comment type="subcellular location">
    <subcellularLocation>
        <location evidence="1">Membrane</location>
        <topology evidence="1">Multi-pass membrane protein</topology>
    </subcellularLocation>
</comment>
<dbReference type="Pfam" id="PF03547">
    <property type="entry name" value="Mem_trans"/>
    <property type="match status" value="1"/>
</dbReference>
<feature type="transmembrane region" description="Helical" evidence="5">
    <location>
        <begin position="46"/>
        <end position="64"/>
    </location>
</feature>
<proteinExistence type="predicted"/>
<dbReference type="Proteomes" id="UP000095009">
    <property type="component" value="Unassembled WGS sequence"/>
</dbReference>
<feature type="transmembrane region" description="Helical" evidence="5">
    <location>
        <begin position="76"/>
        <end position="97"/>
    </location>
</feature>
<evidence type="ECO:0000256" key="3">
    <source>
        <dbReference type="ARBA" id="ARBA00022989"/>
    </source>
</evidence>
<dbReference type="PANTHER" id="PTHR31274:SF1">
    <property type="entry name" value="AGL149CP"/>
    <property type="match status" value="1"/>
</dbReference>
<dbReference type="AlphaFoldDB" id="A0A1E3PKA3"/>
<feature type="transmembrane region" description="Helical" evidence="5">
    <location>
        <begin position="489"/>
        <end position="511"/>
    </location>
</feature>
<feature type="transmembrane region" description="Helical" evidence="5">
    <location>
        <begin position="531"/>
        <end position="552"/>
    </location>
</feature>
<reference evidence="6 7" key="1">
    <citation type="journal article" date="2016" name="Proc. Natl. Acad. Sci. U.S.A.">
        <title>Comparative genomics of biotechnologically important yeasts.</title>
        <authorList>
            <person name="Riley R."/>
            <person name="Haridas S."/>
            <person name="Wolfe K.H."/>
            <person name="Lopes M.R."/>
            <person name="Hittinger C.T."/>
            <person name="Goeker M."/>
            <person name="Salamov A.A."/>
            <person name="Wisecaver J.H."/>
            <person name="Long T.M."/>
            <person name="Calvey C.H."/>
            <person name="Aerts A.L."/>
            <person name="Barry K.W."/>
            <person name="Choi C."/>
            <person name="Clum A."/>
            <person name="Coughlan A.Y."/>
            <person name="Deshpande S."/>
            <person name="Douglass A.P."/>
            <person name="Hanson S.J."/>
            <person name="Klenk H.-P."/>
            <person name="LaButti K.M."/>
            <person name="Lapidus A."/>
            <person name="Lindquist E.A."/>
            <person name="Lipzen A.M."/>
            <person name="Meier-Kolthoff J.P."/>
            <person name="Ohm R.A."/>
            <person name="Otillar R.P."/>
            <person name="Pangilinan J.L."/>
            <person name="Peng Y."/>
            <person name="Rokas A."/>
            <person name="Rosa C.A."/>
            <person name="Scheuner C."/>
            <person name="Sibirny A.A."/>
            <person name="Slot J.C."/>
            <person name="Stielow J.B."/>
            <person name="Sun H."/>
            <person name="Kurtzman C.P."/>
            <person name="Blackwell M."/>
            <person name="Grigoriev I.V."/>
            <person name="Jeffries T.W."/>
        </authorList>
    </citation>
    <scope>NUCLEOTIDE SEQUENCE [LARGE SCALE GENOMIC DNA]</scope>
    <source>
        <strain evidence="6 7">DSM 6958</strain>
    </source>
</reference>